<evidence type="ECO:0000313" key="2">
    <source>
        <dbReference type="Proteomes" id="UP001610861"/>
    </source>
</evidence>
<dbReference type="Proteomes" id="UP001610861">
    <property type="component" value="Unassembled WGS sequence"/>
</dbReference>
<accession>A0ABW7Q733</accession>
<dbReference type="EMBL" id="JBIQWL010000002">
    <property type="protein sequence ID" value="MFH8250042.1"/>
    <property type="molecule type" value="Genomic_DNA"/>
</dbReference>
<gene>
    <name evidence="1" type="ORF">ACH3VR_06725</name>
</gene>
<dbReference type="RefSeq" id="WP_396639987.1">
    <property type="nucleotide sequence ID" value="NZ_JBIQWL010000002.1"/>
</dbReference>
<name>A0ABW7Q733_9MICO</name>
<sequence length="87" mass="9736">MTTLTDDLTTQAPALQAGTPVRLAAAAPGLWRVLDARGLIIGHLESLRLRQGVRYRARRFHSASRTFRDLGDFWSPDDAVDCLRFAR</sequence>
<evidence type="ECO:0008006" key="3">
    <source>
        <dbReference type="Google" id="ProtNLM"/>
    </source>
</evidence>
<comment type="caution">
    <text evidence="1">The sequence shown here is derived from an EMBL/GenBank/DDBJ whole genome shotgun (WGS) entry which is preliminary data.</text>
</comment>
<organism evidence="1 2">
    <name type="scientific">Microbacterium alkaliflavum</name>
    <dbReference type="NCBI Taxonomy" id="3248839"/>
    <lineage>
        <taxon>Bacteria</taxon>
        <taxon>Bacillati</taxon>
        <taxon>Actinomycetota</taxon>
        <taxon>Actinomycetes</taxon>
        <taxon>Micrococcales</taxon>
        <taxon>Microbacteriaceae</taxon>
        <taxon>Microbacterium</taxon>
    </lineage>
</organism>
<protein>
    <recommendedName>
        <fullName evidence="3">DNA mismatch repair protein</fullName>
    </recommendedName>
</protein>
<evidence type="ECO:0000313" key="1">
    <source>
        <dbReference type="EMBL" id="MFH8250042.1"/>
    </source>
</evidence>
<reference evidence="1 2" key="1">
    <citation type="submission" date="2024-09" db="EMBL/GenBank/DDBJ databases">
        <authorList>
            <person name="Pan X."/>
        </authorList>
    </citation>
    <scope>NUCLEOTIDE SEQUENCE [LARGE SCALE GENOMIC DNA]</scope>
    <source>
        <strain evidence="1 2">B2969</strain>
    </source>
</reference>
<proteinExistence type="predicted"/>
<keyword evidence="2" id="KW-1185">Reference proteome</keyword>